<name>A0A7K9EMN1_BARMA</name>
<dbReference type="GO" id="GO:0007015">
    <property type="term" value="P:actin filament organization"/>
    <property type="evidence" value="ECO:0007669"/>
    <property type="project" value="TreeGrafter"/>
</dbReference>
<dbReference type="GO" id="GO:0005884">
    <property type="term" value="C:actin filament"/>
    <property type="evidence" value="ECO:0007669"/>
    <property type="project" value="TreeGrafter"/>
</dbReference>
<feature type="domain" description="POF1B helix-loop-helix" evidence="2">
    <location>
        <begin position="123"/>
        <end position="203"/>
    </location>
</feature>
<dbReference type="Pfam" id="PF24617">
    <property type="entry name" value="POF1B_HlH"/>
    <property type="match status" value="1"/>
</dbReference>
<evidence type="ECO:0000256" key="1">
    <source>
        <dbReference type="SAM" id="Coils"/>
    </source>
</evidence>
<dbReference type="AlphaFoldDB" id="A0A7K9EMN1"/>
<feature type="non-terminal residue" evidence="3">
    <location>
        <position position="450"/>
    </location>
</feature>
<dbReference type="InterPro" id="IPR026186">
    <property type="entry name" value="POF1B"/>
</dbReference>
<dbReference type="GO" id="GO:0005923">
    <property type="term" value="C:bicellular tight junction"/>
    <property type="evidence" value="ECO:0007669"/>
    <property type="project" value="TreeGrafter"/>
</dbReference>
<dbReference type="PANTHER" id="PTHR22546">
    <property type="entry name" value="PREMATURE OVARIAN FAILURE, 1B"/>
    <property type="match status" value="1"/>
</dbReference>
<accession>A0A7K9EMN1</accession>
<sequence length="450" mass="51282">QGTIRRIIIENPDQEPLSPFLRGANFSPGNNVIYEKTIRKYELLSPLQVSGHFPLCQDLSRSRAGISSVSDTVPLCPAQPVGYLNTDVLLVTSRELSNTQCARSTVIYHVNCAQEASDQLDCRYFGELLAELNRKTNDLHSCLLQHVEKIGGRNGDSCPVVSTEEIEDLIPKGLSEATKQQIRYLLQMRVTSDKSLRLVLSTFKNLREELCHLQDDLGKLETDNVCLKKDLAFKESQVKEYETMLASLRENNRQQQQGLRESTAKCRSLEEQLLSLRLSEGEKDCQLKELEYGKRALEQEIQSLRLQVMGSPGLCSSPTIQTTTDELSSRYVEMINNLREDKDREIRNLRNQLCQFQQDISRREGNNSDLQLQLHELTSMLEEKDAFIKQQQEDLFRLKHEKLSGSQSPGVTAIITKKYRNQYPILGLLSDDYKVTSPVNKSQTIVIERT</sequence>
<organism evidence="3 4">
    <name type="scientific">Baryphthengus martii</name>
    <name type="common">Rufous motmot</name>
    <dbReference type="NCBI Taxonomy" id="176943"/>
    <lineage>
        <taxon>Eukaryota</taxon>
        <taxon>Metazoa</taxon>
        <taxon>Chordata</taxon>
        <taxon>Craniata</taxon>
        <taxon>Vertebrata</taxon>
        <taxon>Euteleostomi</taxon>
        <taxon>Archelosauria</taxon>
        <taxon>Archosauria</taxon>
        <taxon>Dinosauria</taxon>
        <taxon>Saurischia</taxon>
        <taxon>Theropoda</taxon>
        <taxon>Coelurosauria</taxon>
        <taxon>Aves</taxon>
        <taxon>Neognathae</taxon>
        <taxon>Neoaves</taxon>
        <taxon>Telluraves</taxon>
        <taxon>Coraciimorphae</taxon>
        <taxon>Coraciiformes</taxon>
        <taxon>Momotidae</taxon>
        <taxon>Baryphthengus</taxon>
    </lineage>
</organism>
<evidence type="ECO:0000313" key="4">
    <source>
        <dbReference type="Proteomes" id="UP000578343"/>
    </source>
</evidence>
<comment type="caution">
    <text evidence="3">The sequence shown here is derived from an EMBL/GenBank/DDBJ whole genome shotgun (WGS) entry which is preliminary data.</text>
</comment>
<dbReference type="EMBL" id="VWZK01016790">
    <property type="protein sequence ID" value="NXG77884.1"/>
    <property type="molecule type" value="Genomic_DNA"/>
</dbReference>
<dbReference type="GO" id="GO:0070830">
    <property type="term" value="P:bicellular tight junction assembly"/>
    <property type="evidence" value="ECO:0007669"/>
    <property type="project" value="TreeGrafter"/>
</dbReference>
<dbReference type="GO" id="GO:0051015">
    <property type="term" value="F:actin filament binding"/>
    <property type="evidence" value="ECO:0007669"/>
    <property type="project" value="TreeGrafter"/>
</dbReference>
<gene>
    <name evidence="3" type="primary">Pof1b</name>
    <name evidence="3" type="ORF">BARMAR_R03338</name>
</gene>
<reference evidence="3 4" key="1">
    <citation type="submission" date="2019-09" db="EMBL/GenBank/DDBJ databases">
        <title>Bird 10,000 Genomes (B10K) Project - Family phase.</title>
        <authorList>
            <person name="Zhang G."/>
        </authorList>
    </citation>
    <scope>NUCLEOTIDE SEQUENCE [LARGE SCALE GENOMIC DNA]</scope>
    <source>
        <strain evidence="3">B10K-DU-001-21</strain>
        <tissue evidence="3">Muscle</tissue>
    </source>
</reference>
<proteinExistence type="predicted"/>
<protein>
    <submittedName>
        <fullName evidence="3">POF1B protein</fullName>
    </submittedName>
</protein>
<feature type="non-terminal residue" evidence="3">
    <location>
        <position position="1"/>
    </location>
</feature>
<feature type="coiled-coil region" evidence="1">
    <location>
        <begin position="231"/>
        <end position="307"/>
    </location>
</feature>
<evidence type="ECO:0000259" key="2">
    <source>
        <dbReference type="Pfam" id="PF24617"/>
    </source>
</evidence>
<dbReference type="InterPro" id="IPR056240">
    <property type="entry name" value="POF1B_HlH"/>
</dbReference>
<evidence type="ECO:0000313" key="3">
    <source>
        <dbReference type="EMBL" id="NXG77884.1"/>
    </source>
</evidence>
<dbReference type="PANTHER" id="PTHR22546:SF0">
    <property type="entry name" value="PROTEIN POF1B"/>
    <property type="match status" value="1"/>
</dbReference>
<keyword evidence="1" id="KW-0175">Coiled coil</keyword>
<dbReference type="GO" id="GO:0003382">
    <property type="term" value="P:epithelial cell morphogenesis"/>
    <property type="evidence" value="ECO:0007669"/>
    <property type="project" value="TreeGrafter"/>
</dbReference>
<dbReference type="OrthoDB" id="9830956at2759"/>
<dbReference type="GO" id="GO:0005912">
    <property type="term" value="C:adherens junction"/>
    <property type="evidence" value="ECO:0007669"/>
    <property type="project" value="TreeGrafter"/>
</dbReference>
<dbReference type="Proteomes" id="UP000578343">
    <property type="component" value="Unassembled WGS sequence"/>
</dbReference>
<keyword evidence="4" id="KW-1185">Reference proteome</keyword>